<dbReference type="EnsemblFungi" id="MAPG_07215T0">
    <property type="protein sequence ID" value="MAPG_07215T0"/>
    <property type="gene ID" value="MAPG_07215"/>
</dbReference>
<proteinExistence type="predicted"/>
<evidence type="ECO:0000313" key="1">
    <source>
        <dbReference type="EMBL" id="KLU88228.1"/>
    </source>
</evidence>
<reference evidence="1" key="2">
    <citation type="submission" date="2010-05" db="EMBL/GenBank/DDBJ databases">
        <title>The Genome Sequence of Magnaporthe poae strain ATCC 64411.</title>
        <authorList>
            <consortium name="The Broad Institute Genome Sequencing Platform"/>
            <consortium name="Broad Institute Genome Sequencing Center for Infectious Disease"/>
            <person name="Ma L.-J."/>
            <person name="Dead R."/>
            <person name="Young S."/>
            <person name="Zeng Q."/>
            <person name="Koehrsen M."/>
            <person name="Alvarado L."/>
            <person name="Berlin A."/>
            <person name="Chapman S.B."/>
            <person name="Chen Z."/>
            <person name="Freedman E."/>
            <person name="Gellesch M."/>
            <person name="Goldberg J."/>
            <person name="Griggs A."/>
            <person name="Gujja S."/>
            <person name="Heilman E.R."/>
            <person name="Heiman D."/>
            <person name="Hepburn T."/>
            <person name="Howarth C."/>
            <person name="Jen D."/>
            <person name="Larson L."/>
            <person name="Mehta T."/>
            <person name="Neiman D."/>
            <person name="Pearson M."/>
            <person name="Roberts A."/>
            <person name="Saif S."/>
            <person name="Shea T."/>
            <person name="Shenoy N."/>
            <person name="Sisk P."/>
            <person name="Stolte C."/>
            <person name="Sykes S."/>
            <person name="Walk T."/>
            <person name="White J."/>
            <person name="Yandava C."/>
            <person name="Haas B."/>
            <person name="Nusbaum C."/>
            <person name="Birren B."/>
        </authorList>
    </citation>
    <scope>NUCLEOTIDE SEQUENCE</scope>
    <source>
        <strain evidence="1">ATCC 64411</strain>
    </source>
</reference>
<dbReference type="Proteomes" id="UP000011715">
    <property type="component" value="Unassembled WGS sequence"/>
</dbReference>
<dbReference type="EMBL" id="GL876971">
    <property type="protein sequence ID" value="KLU88228.1"/>
    <property type="molecule type" value="Genomic_DNA"/>
</dbReference>
<accession>A0A0C4E427</accession>
<dbReference type="VEuPathDB" id="FungiDB:MAPG_07215"/>
<name>A0A0C4E427_MAGP6</name>
<dbReference type="AlphaFoldDB" id="A0A0C4E427"/>
<gene>
    <name evidence="1" type="ORF">MAPG_07215</name>
</gene>
<reference evidence="3" key="1">
    <citation type="submission" date="2010-05" db="EMBL/GenBank/DDBJ databases">
        <title>The genome sequence of Magnaporthe poae strain ATCC 64411.</title>
        <authorList>
            <person name="Ma L.-J."/>
            <person name="Dead R."/>
            <person name="Young S."/>
            <person name="Zeng Q."/>
            <person name="Koehrsen M."/>
            <person name="Alvarado L."/>
            <person name="Berlin A."/>
            <person name="Chapman S.B."/>
            <person name="Chen Z."/>
            <person name="Freedman E."/>
            <person name="Gellesch M."/>
            <person name="Goldberg J."/>
            <person name="Griggs A."/>
            <person name="Gujja S."/>
            <person name="Heilman E.R."/>
            <person name="Heiman D."/>
            <person name="Hepburn T."/>
            <person name="Howarth C."/>
            <person name="Jen D."/>
            <person name="Larson L."/>
            <person name="Mehta T."/>
            <person name="Neiman D."/>
            <person name="Pearson M."/>
            <person name="Roberts A."/>
            <person name="Saif S."/>
            <person name="Shea T."/>
            <person name="Shenoy N."/>
            <person name="Sisk P."/>
            <person name="Stolte C."/>
            <person name="Sykes S."/>
            <person name="Walk T."/>
            <person name="White J."/>
            <person name="Yandava C."/>
            <person name="Haas B."/>
            <person name="Nusbaum C."/>
            <person name="Birren B."/>
        </authorList>
    </citation>
    <scope>NUCLEOTIDE SEQUENCE [LARGE SCALE GENOMIC DNA]</scope>
    <source>
        <strain evidence="3">ATCC 64411 / 73-15</strain>
    </source>
</reference>
<reference evidence="1" key="3">
    <citation type="submission" date="2011-03" db="EMBL/GenBank/DDBJ databases">
        <title>Annotation of Magnaporthe poae ATCC 64411.</title>
        <authorList>
            <person name="Ma L.-J."/>
            <person name="Dead R."/>
            <person name="Young S.K."/>
            <person name="Zeng Q."/>
            <person name="Gargeya S."/>
            <person name="Fitzgerald M."/>
            <person name="Haas B."/>
            <person name="Abouelleil A."/>
            <person name="Alvarado L."/>
            <person name="Arachchi H.M."/>
            <person name="Berlin A."/>
            <person name="Brown A."/>
            <person name="Chapman S.B."/>
            <person name="Chen Z."/>
            <person name="Dunbar C."/>
            <person name="Freedman E."/>
            <person name="Gearin G."/>
            <person name="Gellesch M."/>
            <person name="Goldberg J."/>
            <person name="Griggs A."/>
            <person name="Gujja S."/>
            <person name="Heiman D."/>
            <person name="Howarth C."/>
            <person name="Larson L."/>
            <person name="Lui A."/>
            <person name="MacDonald P.J.P."/>
            <person name="Mehta T."/>
            <person name="Montmayeur A."/>
            <person name="Murphy C."/>
            <person name="Neiman D."/>
            <person name="Pearson M."/>
            <person name="Priest M."/>
            <person name="Roberts A."/>
            <person name="Saif S."/>
            <person name="Shea T."/>
            <person name="Shenoy N."/>
            <person name="Sisk P."/>
            <person name="Stolte C."/>
            <person name="Sykes S."/>
            <person name="Yandava C."/>
            <person name="Wortman J."/>
            <person name="Nusbaum C."/>
            <person name="Birren B."/>
        </authorList>
    </citation>
    <scope>NUCLEOTIDE SEQUENCE</scope>
    <source>
        <strain evidence="1">ATCC 64411</strain>
    </source>
</reference>
<evidence type="ECO:0000313" key="3">
    <source>
        <dbReference type="Proteomes" id="UP000011715"/>
    </source>
</evidence>
<reference evidence="2" key="5">
    <citation type="submission" date="2015-06" db="UniProtKB">
        <authorList>
            <consortium name="EnsemblFungi"/>
        </authorList>
    </citation>
    <scope>IDENTIFICATION</scope>
    <source>
        <strain evidence="2">ATCC 64411</strain>
    </source>
</reference>
<organism evidence="2 3">
    <name type="scientific">Magnaporthiopsis poae (strain ATCC 64411 / 73-15)</name>
    <name type="common">Kentucky bluegrass fungus</name>
    <name type="synonym">Magnaporthe poae</name>
    <dbReference type="NCBI Taxonomy" id="644358"/>
    <lineage>
        <taxon>Eukaryota</taxon>
        <taxon>Fungi</taxon>
        <taxon>Dikarya</taxon>
        <taxon>Ascomycota</taxon>
        <taxon>Pezizomycotina</taxon>
        <taxon>Sordariomycetes</taxon>
        <taxon>Sordariomycetidae</taxon>
        <taxon>Magnaporthales</taxon>
        <taxon>Magnaporthaceae</taxon>
        <taxon>Magnaporthiopsis</taxon>
    </lineage>
</organism>
<keyword evidence="3" id="KW-1185">Reference proteome</keyword>
<dbReference type="EMBL" id="ADBL01001743">
    <property type="status" value="NOT_ANNOTATED_CDS"/>
    <property type="molecule type" value="Genomic_DNA"/>
</dbReference>
<sequence>MENVVILIAAPNIQSVWARALKHHAAWKFFPFVVTAKSYTQTDPPLCGYTSDGNVPTSWLSIMGSNVPLLGWSSQRPENTATRRLLRMPILNLLFKPRHFLSVFAPLSCGFHGPCMKSKNKTQLDVWSR</sequence>
<evidence type="ECO:0000313" key="2">
    <source>
        <dbReference type="EnsemblFungi" id="MAPG_07215T0"/>
    </source>
</evidence>
<reference evidence="2" key="4">
    <citation type="journal article" date="2015" name="G3 (Bethesda)">
        <title>Genome sequences of three phytopathogenic species of the Magnaporthaceae family of fungi.</title>
        <authorList>
            <person name="Okagaki L.H."/>
            <person name="Nunes C.C."/>
            <person name="Sailsbery J."/>
            <person name="Clay B."/>
            <person name="Brown D."/>
            <person name="John T."/>
            <person name="Oh Y."/>
            <person name="Young N."/>
            <person name="Fitzgerald M."/>
            <person name="Haas B.J."/>
            <person name="Zeng Q."/>
            <person name="Young S."/>
            <person name="Adiconis X."/>
            <person name="Fan L."/>
            <person name="Levin J.Z."/>
            <person name="Mitchell T.K."/>
            <person name="Okubara P.A."/>
            <person name="Farman M.L."/>
            <person name="Kohn L.M."/>
            <person name="Birren B."/>
            <person name="Ma L.-J."/>
            <person name="Dean R.A."/>
        </authorList>
    </citation>
    <scope>NUCLEOTIDE SEQUENCE</scope>
    <source>
        <strain evidence="2">ATCC 64411 / 73-15</strain>
    </source>
</reference>
<protein>
    <submittedName>
        <fullName evidence="1 2">Uncharacterized protein</fullName>
    </submittedName>
</protein>